<dbReference type="AlphaFoldDB" id="A0A0E9XDG2"/>
<name>A0A0E9XDG2_ANGAN</name>
<proteinExistence type="predicted"/>
<sequence>MNPTPLRVLPPKCWMRNPMVKFWITMKRVSPQAPMGKLRLMQ</sequence>
<dbReference type="EMBL" id="GBXM01007878">
    <property type="protein sequence ID" value="JAI00700.1"/>
    <property type="molecule type" value="Transcribed_RNA"/>
</dbReference>
<protein>
    <submittedName>
        <fullName evidence="1">Uncharacterized protein</fullName>
    </submittedName>
</protein>
<reference evidence="1" key="2">
    <citation type="journal article" date="2015" name="Fish Shellfish Immunol.">
        <title>Early steps in the European eel (Anguilla anguilla)-Vibrio vulnificus interaction in the gills: Role of the RtxA13 toxin.</title>
        <authorList>
            <person name="Callol A."/>
            <person name="Pajuelo D."/>
            <person name="Ebbesson L."/>
            <person name="Teles M."/>
            <person name="MacKenzie S."/>
            <person name="Amaro C."/>
        </authorList>
    </citation>
    <scope>NUCLEOTIDE SEQUENCE</scope>
</reference>
<evidence type="ECO:0000313" key="1">
    <source>
        <dbReference type="EMBL" id="JAI00700.1"/>
    </source>
</evidence>
<accession>A0A0E9XDG2</accession>
<reference evidence="1" key="1">
    <citation type="submission" date="2014-11" db="EMBL/GenBank/DDBJ databases">
        <authorList>
            <person name="Amaro Gonzalez C."/>
        </authorList>
    </citation>
    <scope>NUCLEOTIDE SEQUENCE</scope>
</reference>
<organism evidence="1">
    <name type="scientific">Anguilla anguilla</name>
    <name type="common">European freshwater eel</name>
    <name type="synonym">Muraena anguilla</name>
    <dbReference type="NCBI Taxonomy" id="7936"/>
    <lineage>
        <taxon>Eukaryota</taxon>
        <taxon>Metazoa</taxon>
        <taxon>Chordata</taxon>
        <taxon>Craniata</taxon>
        <taxon>Vertebrata</taxon>
        <taxon>Euteleostomi</taxon>
        <taxon>Actinopterygii</taxon>
        <taxon>Neopterygii</taxon>
        <taxon>Teleostei</taxon>
        <taxon>Anguilliformes</taxon>
        <taxon>Anguillidae</taxon>
        <taxon>Anguilla</taxon>
    </lineage>
</organism>